<proteinExistence type="predicted"/>
<keyword evidence="2" id="KW-0418">Kinase</keyword>
<dbReference type="PANTHER" id="PTHR10285">
    <property type="entry name" value="URIDINE KINASE"/>
    <property type="match status" value="1"/>
</dbReference>
<dbReference type="RefSeq" id="WP_220476366.1">
    <property type="nucleotide sequence ID" value="NZ_BAAAOV010000019.1"/>
</dbReference>
<dbReference type="AlphaFoldDB" id="A0A839E9F9"/>
<dbReference type="GO" id="GO:0016301">
    <property type="term" value="F:kinase activity"/>
    <property type="evidence" value="ECO:0007669"/>
    <property type="project" value="UniProtKB-KW"/>
</dbReference>
<evidence type="ECO:0000313" key="2">
    <source>
        <dbReference type="EMBL" id="MBA8848400.1"/>
    </source>
</evidence>
<accession>A0A839E9F9</accession>
<comment type="caution">
    <text evidence="2">The sequence shown here is derived from an EMBL/GenBank/DDBJ whole genome shotgun (WGS) entry which is preliminary data.</text>
</comment>
<dbReference type="EMBL" id="JACGWX010000005">
    <property type="protein sequence ID" value="MBA8848400.1"/>
    <property type="molecule type" value="Genomic_DNA"/>
</dbReference>
<feature type="domain" description="Phosphoribulokinase/uridine kinase" evidence="1">
    <location>
        <begin position="32"/>
        <end position="211"/>
    </location>
</feature>
<protein>
    <submittedName>
        <fullName evidence="2">Pantothenate kinase</fullName>
    </submittedName>
</protein>
<name>A0A839E9F9_9MICO</name>
<dbReference type="Pfam" id="PF00485">
    <property type="entry name" value="PRK"/>
    <property type="match status" value="1"/>
</dbReference>
<sequence length="214" mass="22143">MPRPTVTDIEALAETIGGMRGAATAASGRLLVGIAGAPGAGKSTVAAALTASLPGSVVLPMDGFHLPQAQLVALGRRGRMGAPDTFDVDGFVALLRRLREPASAGEVVLAPGFDRTIEEPIPDAIALAPEHPIVIVEGNYLLLESDGWAPIVGLLDLRVGLVVDDAVRRERLIARHIAFGKSADAATAWTLGPDERNAVAIAATLDRADVVLVL</sequence>
<keyword evidence="2" id="KW-0808">Transferase</keyword>
<dbReference type="InterPro" id="IPR027417">
    <property type="entry name" value="P-loop_NTPase"/>
</dbReference>
<evidence type="ECO:0000259" key="1">
    <source>
        <dbReference type="Pfam" id="PF00485"/>
    </source>
</evidence>
<organism evidence="2 3">
    <name type="scientific">Microcella alkalica</name>
    <dbReference type="NCBI Taxonomy" id="355930"/>
    <lineage>
        <taxon>Bacteria</taxon>
        <taxon>Bacillati</taxon>
        <taxon>Actinomycetota</taxon>
        <taxon>Actinomycetes</taxon>
        <taxon>Micrococcales</taxon>
        <taxon>Microbacteriaceae</taxon>
        <taxon>Microcella</taxon>
    </lineage>
</organism>
<dbReference type="GO" id="GO:0005524">
    <property type="term" value="F:ATP binding"/>
    <property type="evidence" value="ECO:0007669"/>
    <property type="project" value="InterPro"/>
</dbReference>
<evidence type="ECO:0000313" key="3">
    <source>
        <dbReference type="Proteomes" id="UP000585905"/>
    </source>
</evidence>
<gene>
    <name evidence="2" type="ORF">FHX53_002004</name>
</gene>
<dbReference type="SUPFAM" id="SSF52540">
    <property type="entry name" value="P-loop containing nucleoside triphosphate hydrolases"/>
    <property type="match status" value="1"/>
</dbReference>
<keyword evidence="3" id="KW-1185">Reference proteome</keyword>
<dbReference type="Gene3D" id="3.40.50.300">
    <property type="entry name" value="P-loop containing nucleotide triphosphate hydrolases"/>
    <property type="match status" value="2"/>
</dbReference>
<dbReference type="InterPro" id="IPR006083">
    <property type="entry name" value="PRK/URK"/>
</dbReference>
<reference evidence="2 3" key="1">
    <citation type="submission" date="2020-07" db="EMBL/GenBank/DDBJ databases">
        <title>Sequencing the genomes of 1000 actinobacteria strains.</title>
        <authorList>
            <person name="Klenk H.-P."/>
        </authorList>
    </citation>
    <scope>NUCLEOTIDE SEQUENCE [LARGE SCALE GENOMIC DNA]</scope>
    <source>
        <strain evidence="2 3">DSM 19663</strain>
    </source>
</reference>
<dbReference type="NCBIfam" id="NF006743">
    <property type="entry name" value="PRK09270.1-2"/>
    <property type="match status" value="1"/>
</dbReference>
<dbReference type="Proteomes" id="UP000585905">
    <property type="component" value="Unassembled WGS sequence"/>
</dbReference>